<sequence length="111" mass="11617">MSLINLTTPGPLGGLTTCPGALGGTVLRPRPAPFLDPSAPHSAPALLRLGSRHLVDSPVITHSPVNRSHLTVHMAHDTSNAVFPSLRSVASRSWVPFSLPEDIPSSISEAT</sequence>
<dbReference type="Proteomes" id="UP000324748">
    <property type="component" value="Unassembled WGS sequence"/>
</dbReference>
<keyword evidence="2" id="KW-1185">Reference proteome</keyword>
<organism evidence="1 2">
    <name type="scientific">Puccinia graminis f. sp. tritici</name>
    <dbReference type="NCBI Taxonomy" id="56615"/>
    <lineage>
        <taxon>Eukaryota</taxon>
        <taxon>Fungi</taxon>
        <taxon>Dikarya</taxon>
        <taxon>Basidiomycota</taxon>
        <taxon>Pucciniomycotina</taxon>
        <taxon>Pucciniomycetes</taxon>
        <taxon>Pucciniales</taxon>
        <taxon>Pucciniaceae</taxon>
        <taxon>Puccinia</taxon>
    </lineage>
</organism>
<dbReference type="AlphaFoldDB" id="A0A5B0M8A7"/>
<evidence type="ECO:0000313" key="2">
    <source>
        <dbReference type="Proteomes" id="UP000324748"/>
    </source>
</evidence>
<name>A0A5B0M8A7_PUCGR</name>
<accession>A0A5B0M8A7</accession>
<dbReference type="EMBL" id="VSWC01000166">
    <property type="protein sequence ID" value="KAA1072616.1"/>
    <property type="molecule type" value="Genomic_DNA"/>
</dbReference>
<gene>
    <name evidence="1" type="ORF">PGT21_000272</name>
</gene>
<comment type="caution">
    <text evidence="1">The sequence shown here is derived from an EMBL/GenBank/DDBJ whole genome shotgun (WGS) entry which is preliminary data.</text>
</comment>
<reference evidence="1 2" key="1">
    <citation type="submission" date="2019-05" db="EMBL/GenBank/DDBJ databases">
        <title>Emergence of the Ug99 lineage of the wheat stem rust pathogen through somatic hybridization.</title>
        <authorList>
            <person name="Li F."/>
            <person name="Upadhyaya N.M."/>
            <person name="Sperschneider J."/>
            <person name="Matny O."/>
            <person name="Nguyen-Phuc H."/>
            <person name="Mago R."/>
            <person name="Raley C."/>
            <person name="Miller M.E."/>
            <person name="Silverstein K.A.T."/>
            <person name="Henningsen E."/>
            <person name="Hirsch C.D."/>
            <person name="Visser B."/>
            <person name="Pretorius Z.A."/>
            <person name="Steffenson B.J."/>
            <person name="Schwessinger B."/>
            <person name="Dodds P.N."/>
            <person name="Figueroa M."/>
        </authorList>
    </citation>
    <scope>NUCLEOTIDE SEQUENCE [LARGE SCALE GENOMIC DNA]</scope>
    <source>
        <strain evidence="1">21-0</strain>
    </source>
</reference>
<evidence type="ECO:0000313" key="1">
    <source>
        <dbReference type="EMBL" id="KAA1072616.1"/>
    </source>
</evidence>
<protein>
    <submittedName>
        <fullName evidence="1">Uncharacterized protein</fullName>
    </submittedName>
</protein>
<proteinExistence type="predicted"/>